<accession>A0A4Z0R2Z2</accession>
<comment type="caution">
    <text evidence="1">The sequence shown here is derived from an EMBL/GenBank/DDBJ whole genome shotgun (WGS) entry which is preliminary data.</text>
</comment>
<evidence type="ECO:0000313" key="2">
    <source>
        <dbReference type="Proteomes" id="UP000298460"/>
    </source>
</evidence>
<gene>
    <name evidence="1" type="ORF">E4K67_17315</name>
</gene>
<proteinExistence type="predicted"/>
<dbReference type="OrthoDB" id="9986596at2"/>
<dbReference type="AlphaFoldDB" id="A0A4Z0R2Z2"/>
<reference evidence="1 2" key="1">
    <citation type="submission" date="2019-03" db="EMBL/GenBank/DDBJ databases">
        <title>Draft Genome Sequence of Desulfosporosinus fructosivorans Strain 63.6F, Isolated from Marine Sediment in the Baltic Sea.</title>
        <authorList>
            <person name="Hausmann B."/>
            <person name="Vandieken V."/>
            <person name="Pjevac P."/>
            <person name="Schreck K."/>
            <person name="Herbold C.W."/>
            <person name="Loy A."/>
        </authorList>
    </citation>
    <scope>NUCLEOTIDE SEQUENCE [LARGE SCALE GENOMIC DNA]</scope>
    <source>
        <strain evidence="1 2">63.6F</strain>
    </source>
</reference>
<name>A0A4Z0R2Z2_9FIRM</name>
<dbReference type="EMBL" id="SPQQ01000006">
    <property type="protein sequence ID" value="TGE36859.1"/>
    <property type="molecule type" value="Genomic_DNA"/>
</dbReference>
<dbReference type="RefSeq" id="WP_135548911.1">
    <property type="nucleotide sequence ID" value="NZ_SPQQ01000006.1"/>
</dbReference>
<evidence type="ECO:0000313" key="1">
    <source>
        <dbReference type="EMBL" id="TGE36859.1"/>
    </source>
</evidence>
<keyword evidence="2" id="KW-1185">Reference proteome</keyword>
<sequence>MKNLIKEIRKQLLKSKYVKRVVACSLKRLEEERQAKHSAILMTAGRTLRKKVKPMNLEPHRTSATVTDDGVIVEYMDGRMIGQMPVTPFIVRPLGMGREKWT</sequence>
<organism evidence="1 2">
    <name type="scientific">Desulfosporosinus fructosivorans</name>
    <dbReference type="NCBI Taxonomy" id="2018669"/>
    <lineage>
        <taxon>Bacteria</taxon>
        <taxon>Bacillati</taxon>
        <taxon>Bacillota</taxon>
        <taxon>Clostridia</taxon>
        <taxon>Eubacteriales</taxon>
        <taxon>Desulfitobacteriaceae</taxon>
        <taxon>Desulfosporosinus</taxon>
    </lineage>
</organism>
<protein>
    <submittedName>
        <fullName evidence="1">Uncharacterized protein</fullName>
    </submittedName>
</protein>
<dbReference type="Proteomes" id="UP000298460">
    <property type="component" value="Unassembled WGS sequence"/>
</dbReference>